<proteinExistence type="predicted"/>
<dbReference type="RefSeq" id="WP_093613091.1">
    <property type="nucleotide sequence ID" value="NZ_FNFF01000009.1"/>
</dbReference>
<feature type="transmembrane region" description="Helical" evidence="2">
    <location>
        <begin position="72"/>
        <end position="91"/>
    </location>
</feature>
<keyword evidence="2" id="KW-0812">Transmembrane</keyword>
<dbReference type="EMBL" id="FNFF01000009">
    <property type="protein sequence ID" value="SDK62692.1"/>
    <property type="molecule type" value="Genomic_DNA"/>
</dbReference>
<dbReference type="STRING" id="417292.SAMN05421806_109206"/>
<evidence type="ECO:0000313" key="3">
    <source>
        <dbReference type="EMBL" id="SDK62692.1"/>
    </source>
</evidence>
<dbReference type="AlphaFoldDB" id="A0A1G9DFR6"/>
<dbReference type="OrthoDB" id="3848547at2"/>
<sequence length="361" mass="38410">MAGSADPPDGAPEGLPGGSEEEFRSVVFDESFVRAARLEEFSAQERITDHAPAVRRRVAQHSAAHRRLSLQALLMLVLIALAFAVAIYMGVRQPADTQDARPAEPLRMTVIPLAPQGPVPGAQDAETLFEHSPAAEFESGAAGMPFPPVYRTAHFTADQVRAALDVARNYLVASSLDPAVLTGDEIRPVRRLLDPEQAAQFDAGMDRPAADGRHAPSGWMVRFDPAKVTLAGDEVRVRGTLKASETGADTLEVTSQHTFVYALRPVAGQDARASLFTVRRELHFRFDRDDLRVGQAELTLSHTQAGPLSCGADTTDRLRPLLAGQTAKSGGPAGTDPYATTGPTALCGALAASAQPTPPRG</sequence>
<keyword evidence="2" id="KW-1133">Transmembrane helix</keyword>
<keyword evidence="4" id="KW-1185">Reference proteome</keyword>
<evidence type="ECO:0000256" key="2">
    <source>
        <dbReference type="SAM" id="Phobius"/>
    </source>
</evidence>
<keyword evidence="2" id="KW-0472">Membrane</keyword>
<accession>A0A1G9DFR6</accession>
<dbReference type="Proteomes" id="UP000199155">
    <property type="component" value="Unassembled WGS sequence"/>
</dbReference>
<reference evidence="3 4" key="1">
    <citation type="submission" date="2016-10" db="EMBL/GenBank/DDBJ databases">
        <authorList>
            <person name="de Groot N.N."/>
        </authorList>
    </citation>
    <scope>NUCLEOTIDE SEQUENCE [LARGE SCALE GENOMIC DNA]</scope>
    <source>
        <strain evidence="3 4">CGMCC 4.5727</strain>
    </source>
</reference>
<feature type="region of interest" description="Disordered" evidence="1">
    <location>
        <begin position="1"/>
        <end position="20"/>
    </location>
</feature>
<name>A0A1G9DFR6_9ACTN</name>
<gene>
    <name evidence="3" type="ORF">SAMN05421806_109206</name>
</gene>
<evidence type="ECO:0000313" key="4">
    <source>
        <dbReference type="Proteomes" id="UP000199155"/>
    </source>
</evidence>
<protein>
    <submittedName>
        <fullName evidence="3">Uncharacterized protein</fullName>
    </submittedName>
</protein>
<organism evidence="3 4">
    <name type="scientific">Streptomyces indicus</name>
    <dbReference type="NCBI Taxonomy" id="417292"/>
    <lineage>
        <taxon>Bacteria</taxon>
        <taxon>Bacillati</taxon>
        <taxon>Actinomycetota</taxon>
        <taxon>Actinomycetes</taxon>
        <taxon>Kitasatosporales</taxon>
        <taxon>Streptomycetaceae</taxon>
        <taxon>Streptomyces</taxon>
    </lineage>
</organism>
<evidence type="ECO:0000256" key="1">
    <source>
        <dbReference type="SAM" id="MobiDB-lite"/>
    </source>
</evidence>